<dbReference type="Proteomes" id="UP000295221">
    <property type="component" value="Unassembled WGS sequence"/>
</dbReference>
<gene>
    <name evidence="2" type="ORF">EV194_101440</name>
</gene>
<evidence type="ECO:0000313" key="3">
    <source>
        <dbReference type="Proteomes" id="UP000295221"/>
    </source>
</evidence>
<evidence type="ECO:0000256" key="1">
    <source>
        <dbReference type="SAM" id="SignalP"/>
    </source>
</evidence>
<dbReference type="EMBL" id="SLWK01000001">
    <property type="protein sequence ID" value="TCO10808.1"/>
    <property type="molecule type" value="Genomic_DNA"/>
</dbReference>
<evidence type="ECO:0000313" key="2">
    <source>
        <dbReference type="EMBL" id="TCO10808.1"/>
    </source>
</evidence>
<feature type="chain" id="PRO_5020399177" evidence="1">
    <location>
        <begin position="21"/>
        <end position="272"/>
    </location>
</feature>
<feature type="signal peptide" evidence="1">
    <location>
        <begin position="1"/>
        <end position="20"/>
    </location>
</feature>
<keyword evidence="1" id="KW-0732">Signal</keyword>
<dbReference type="PROSITE" id="PS51257">
    <property type="entry name" value="PROKAR_LIPOPROTEIN"/>
    <property type="match status" value="1"/>
</dbReference>
<organism evidence="2 3">
    <name type="scientific">Natronoflexus pectinivorans</name>
    <dbReference type="NCBI Taxonomy" id="682526"/>
    <lineage>
        <taxon>Bacteria</taxon>
        <taxon>Pseudomonadati</taxon>
        <taxon>Bacteroidota</taxon>
        <taxon>Bacteroidia</taxon>
        <taxon>Marinilabiliales</taxon>
        <taxon>Marinilabiliaceae</taxon>
        <taxon>Natronoflexus</taxon>
    </lineage>
</organism>
<dbReference type="RefSeq" id="WP_132431603.1">
    <property type="nucleotide sequence ID" value="NZ_SLWK01000001.1"/>
</dbReference>
<reference evidence="2 3" key="1">
    <citation type="submission" date="2019-03" db="EMBL/GenBank/DDBJ databases">
        <title>Genomic Encyclopedia of Type Strains, Phase IV (KMG-IV): sequencing the most valuable type-strain genomes for metagenomic binning, comparative biology and taxonomic classification.</title>
        <authorList>
            <person name="Goeker M."/>
        </authorList>
    </citation>
    <scope>NUCLEOTIDE SEQUENCE [LARGE SCALE GENOMIC DNA]</scope>
    <source>
        <strain evidence="2 3">DSM 24179</strain>
    </source>
</reference>
<accession>A0A4R2GP59</accession>
<comment type="caution">
    <text evidence="2">The sequence shown here is derived from an EMBL/GenBank/DDBJ whole genome shotgun (WGS) entry which is preliminary data.</text>
</comment>
<proteinExistence type="predicted"/>
<name>A0A4R2GP59_9BACT</name>
<keyword evidence="3" id="KW-1185">Reference proteome</keyword>
<sequence length="272" mass="30030">MNRKNIYWLFIGALMLVFSACDPIEDRDVLKNSFNPDAIELEAIQSTPGGNKLTLKMNTPGVTGYWDYVIDKKFSDRVEVIYPIPGLNTFTFHVTTAYMTDGTPMNVEYVSKSIDVQIDVLDNPLPAAYYALVGDDLEGKTWVFDGGPEPEQGGLWWYMVSPTNHEEVWWNAGGECCPPSDAAGRMIFDLDGGANYTYYSGPDADPITGSTFAFNSDFTTLRIVGDANILGSEGNPGNNPVFNIIELSSDRMVLFVPNAAGGTGWIWVFRPE</sequence>
<protein>
    <submittedName>
        <fullName evidence="2">Uncharacterized protein</fullName>
    </submittedName>
</protein>
<dbReference type="OrthoDB" id="646668at2"/>
<dbReference type="AlphaFoldDB" id="A0A4R2GP59"/>